<gene>
    <name evidence="1" type="ORF">METBIDRAFT_11266</name>
</gene>
<dbReference type="Proteomes" id="UP000092555">
    <property type="component" value="Unassembled WGS sequence"/>
</dbReference>
<reference evidence="1 2" key="1">
    <citation type="submission" date="2016-05" db="EMBL/GenBank/DDBJ databases">
        <title>Comparative genomics of biotechnologically important yeasts.</title>
        <authorList>
            <consortium name="DOE Joint Genome Institute"/>
            <person name="Riley R."/>
            <person name="Haridas S."/>
            <person name="Wolfe K.H."/>
            <person name="Lopes M.R."/>
            <person name="Hittinger C.T."/>
            <person name="Goker M."/>
            <person name="Salamov A."/>
            <person name="Wisecaver J."/>
            <person name="Long T.M."/>
            <person name="Aerts A.L."/>
            <person name="Barry K."/>
            <person name="Choi C."/>
            <person name="Clum A."/>
            <person name="Coughlan A.Y."/>
            <person name="Deshpande S."/>
            <person name="Douglass A.P."/>
            <person name="Hanson S.J."/>
            <person name="Klenk H.-P."/>
            <person name="LaButti K."/>
            <person name="Lapidus A."/>
            <person name="Lindquist E."/>
            <person name="Lipzen A."/>
            <person name="Meier-kolthoff J.P."/>
            <person name="Ohm R.A."/>
            <person name="Otillar R.P."/>
            <person name="Pangilinan J."/>
            <person name="Peng Y."/>
            <person name="Rokas A."/>
            <person name="Rosa C.A."/>
            <person name="Scheuner C."/>
            <person name="Sibirny A.A."/>
            <person name="Slot J.C."/>
            <person name="Stielow J.B."/>
            <person name="Sun H."/>
            <person name="Kurtzman C.P."/>
            <person name="Blackwell M."/>
            <person name="Grigoriev I.V."/>
            <person name="Jeffries T.W."/>
        </authorList>
    </citation>
    <scope>NUCLEOTIDE SEQUENCE [LARGE SCALE GENOMIC DNA]</scope>
    <source>
        <strain evidence="1 2">NRRL YB-4993</strain>
    </source>
</reference>
<dbReference type="EMBL" id="LXTC01000002">
    <property type="protein sequence ID" value="OBA22431.1"/>
    <property type="molecule type" value="Genomic_DNA"/>
</dbReference>
<accession>A0A1A0HEK7</accession>
<evidence type="ECO:0000313" key="2">
    <source>
        <dbReference type="Proteomes" id="UP000092555"/>
    </source>
</evidence>
<dbReference type="GeneID" id="30026924"/>
<name>A0A1A0HEK7_9ASCO</name>
<organism evidence="1 2">
    <name type="scientific">Metschnikowia bicuspidata var. bicuspidata NRRL YB-4993</name>
    <dbReference type="NCBI Taxonomy" id="869754"/>
    <lineage>
        <taxon>Eukaryota</taxon>
        <taxon>Fungi</taxon>
        <taxon>Dikarya</taxon>
        <taxon>Ascomycota</taxon>
        <taxon>Saccharomycotina</taxon>
        <taxon>Pichiomycetes</taxon>
        <taxon>Metschnikowiaceae</taxon>
        <taxon>Metschnikowia</taxon>
    </lineage>
</organism>
<evidence type="ECO:0000313" key="1">
    <source>
        <dbReference type="EMBL" id="OBA22431.1"/>
    </source>
</evidence>
<keyword evidence="2" id="KW-1185">Reference proteome</keyword>
<proteinExistence type="predicted"/>
<comment type="caution">
    <text evidence="1">The sequence shown here is derived from an EMBL/GenBank/DDBJ whole genome shotgun (WGS) entry which is preliminary data.</text>
</comment>
<dbReference type="AlphaFoldDB" id="A0A1A0HEK7"/>
<sequence length="154" mass="17371">MEEYTSWCKHNCFSAAWTPRQSISNRLLLAPLDNDLEKTVKIFDGLYRLNESYEVRFFGGISLCSEEVVDLKNLDVIKQKNASQLMRRIQPRKPEPQLLPTIGLSSVGIATPIKLSAPFAQMPDILERTIGPSCVNRLLEIPEHGRLAASGFNR</sequence>
<dbReference type="RefSeq" id="XP_018712927.1">
    <property type="nucleotide sequence ID" value="XM_018853948.1"/>
</dbReference>
<protein>
    <submittedName>
        <fullName evidence="1">Uncharacterized protein</fullName>
    </submittedName>
</protein>